<comment type="caution">
    <text evidence="3">The sequence shown here is derived from an EMBL/GenBank/DDBJ whole genome shotgun (WGS) entry which is preliminary data.</text>
</comment>
<gene>
    <name evidence="3" type="ORF">CCUS01_15552</name>
</gene>
<reference evidence="3" key="1">
    <citation type="submission" date="2016-11" db="EMBL/GenBank/DDBJ databases">
        <title>The genome sequence of Colletotrichum cuscutae.</title>
        <authorList>
            <person name="Baroncelli R."/>
        </authorList>
    </citation>
    <scope>NUCLEOTIDE SEQUENCE</scope>
    <source>
        <strain evidence="3">IMI 304802</strain>
    </source>
</reference>
<keyword evidence="2" id="KW-0472">Membrane</keyword>
<keyword evidence="2" id="KW-1133">Transmembrane helix</keyword>
<name>A0AAI9VFR6_9PEZI</name>
<dbReference type="EMBL" id="MPDP01000078">
    <property type="protein sequence ID" value="KAK1484538.1"/>
    <property type="molecule type" value="Genomic_DNA"/>
</dbReference>
<evidence type="ECO:0000256" key="1">
    <source>
        <dbReference type="SAM" id="MobiDB-lite"/>
    </source>
</evidence>
<feature type="transmembrane region" description="Helical" evidence="2">
    <location>
        <begin position="92"/>
        <end position="117"/>
    </location>
</feature>
<feature type="compositionally biased region" description="Polar residues" evidence="1">
    <location>
        <begin position="52"/>
        <end position="64"/>
    </location>
</feature>
<feature type="transmembrane region" description="Helical" evidence="2">
    <location>
        <begin position="137"/>
        <end position="162"/>
    </location>
</feature>
<evidence type="ECO:0000313" key="4">
    <source>
        <dbReference type="Proteomes" id="UP001239213"/>
    </source>
</evidence>
<accession>A0AAI9VFR6</accession>
<evidence type="ECO:0000256" key="2">
    <source>
        <dbReference type="SAM" id="Phobius"/>
    </source>
</evidence>
<evidence type="ECO:0000313" key="3">
    <source>
        <dbReference type="EMBL" id="KAK1484538.1"/>
    </source>
</evidence>
<dbReference type="AlphaFoldDB" id="A0AAI9VFR6"/>
<dbReference type="Proteomes" id="UP001239213">
    <property type="component" value="Unassembled WGS sequence"/>
</dbReference>
<proteinExistence type="predicted"/>
<keyword evidence="2" id="KW-0812">Transmembrane</keyword>
<sequence>MENLILQSTFRSSNVKEVVGDETERSSAYQLAICIPEPTMYQPLDRDAADQSPLNSNKSQQPSQIRPVVPDHGVASLQPKKKSKQTPKRLSLFLKFSLVISLLFLTGAVAFVSWLWWAPHQDVRWRKWVLAPNRLQVSITLSAVVIRTAVGILATAATAMIASAAVERRGVYLQDIAQVSVARFSSDGPLSLSLLALTSSSLQPLVRLVLALLAITTIAAQFTSTLLVADLESRRVVTFPDSVSNAYTFISGNLSSGRPPEAVSGYAHNYWIQRPRLTETFAEYTGTAAEGEGLDDTGPTVRAFLPVASQQERESLLEFQGMARVLDTRFICMRPQLSNVRPCNGTDGVDICGSIRLDPTVDASAAAGLTWTDEMNFNFSCPVTGYMGNQYDWQICAYETLNWTSFDWSLRNTTRMTTMRIVWDAGRIQGNMSSDSMESTVKVLSSTGSGPWTRESLHIRLVDSNTVGKDQYIDFNMTMCAQFYNYPDSIQYLNVSATSSSNRTEPTYEWDVEREVYDTSAVRRQLGAVKDASSLSHEDRQVLSISKDSLDSAVTDARDGSKWQQYAADRSLEWFFDRVTYARMPSMPIAFCHNCAPNLDSQDGTSDVIYERLFGDTIDETGSPARAMQAVYFTLARLVYYDFLSAYSPNTAVRGMDTADVVTFELTSVPWRFRGYLAVVGINLVFLTSFAAAAVLFRSTRYSLPENAWHTVAQISESPELADLLHDARVATDTDVGRMAKASKSQRFVVRNGIFTQASGADLGMELESNQSRRRLTTHEAIP</sequence>
<feature type="region of interest" description="Disordered" evidence="1">
    <location>
        <begin position="45"/>
        <end position="71"/>
    </location>
</feature>
<protein>
    <submittedName>
        <fullName evidence="3">Uncharacterized protein</fullName>
    </submittedName>
</protein>
<feature type="transmembrane region" description="Helical" evidence="2">
    <location>
        <begin position="676"/>
        <end position="697"/>
    </location>
</feature>
<organism evidence="3 4">
    <name type="scientific">Colletotrichum cuscutae</name>
    <dbReference type="NCBI Taxonomy" id="1209917"/>
    <lineage>
        <taxon>Eukaryota</taxon>
        <taxon>Fungi</taxon>
        <taxon>Dikarya</taxon>
        <taxon>Ascomycota</taxon>
        <taxon>Pezizomycotina</taxon>
        <taxon>Sordariomycetes</taxon>
        <taxon>Hypocreomycetidae</taxon>
        <taxon>Glomerellales</taxon>
        <taxon>Glomerellaceae</taxon>
        <taxon>Colletotrichum</taxon>
        <taxon>Colletotrichum acutatum species complex</taxon>
    </lineage>
</organism>
<keyword evidence="4" id="KW-1185">Reference proteome</keyword>